<reference evidence="5 6" key="1">
    <citation type="submission" date="2018-08" db="EMBL/GenBank/DDBJ databases">
        <title>A genome reference for cultivated species of the human gut microbiota.</title>
        <authorList>
            <person name="Zou Y."/>
            <person name="Xue W."/>
            <person name="Luo G."/>
        </authorList>
    </citation>
    <scope>NUCLEOTIDE SEQUENCE [LARGE SCALE GENOMIC DNA]</scope>
    <source>
        <strain evidence="5 6">AM22-7AC</strain>
    </source>
</reference>
<dbReference type="InterPro" id="IPR058240">
    <property type="entry name" value="rSAM_sf"/>
</dbReference>
<dbReference type="Proteomes" id="UP000285697">
    <property type="component" value="Unassembled WGS sequence"/>
</dbReference>
<keyword evidence="2" id="KW-0408">Iron</keyword>
<dbReference type="SFLD" id="SFLDS00029">
    <property type="entry name" value="Radical_SAM"/>
    <property type="match status" value="1"/>
</dbReference>
<name>A0A414SBW9_MEDGN</name>
<dbReference type="PANTHER" id="PTHR43432:SF3">
    <property type="entry name" value="SLR0285 PROTEIN"/>
    <property type="match status" value="1"/>
</dbReference>
<dbReference type="GO" id="GO:0003824">
    <property type="term" value="F:catalytic activity"/>
    <property type="evidence" value="ECO:0007669"/>
    <property type="project" value="InterPro"/>
</dbReference>
<dbReference type="EMBL" id="QRIA01000021">
    <property type="protein sequence ID" value="RHG16559.1"/>
    <property type="molecule type" value="Genomic_DNA"/>
</dbReference>
<dbReference type="GO" id="GO:0051536">
    <property type="term" value="F:iron-sulfur cluster binding"/>
    <property type="evidence" value="ECO:0007669"/>
    <property type="project" value="UniProtKB-KW"/>
</dbReference>
<evidence type="ECO:0000313" key="6">
    <source>
        <dbReference type="Proteomes" id="UP000285697"/>
    </source>
</evidence>
<dbReference type="SUPFAM" id="SSF102114">
    <property type="entry name" value="Radical SAM enzymes"/>
    <property type="match status" value="1"/>
</dbReference>
<organism evidence="5 6">
    <name type="scientific">Mediterraneibacter gnavus</name>
    <name type="common">Ruminococcus gnavus</name>
    <dbReference type="NCBI Taxonomy" id="33038"/>
    <lineage>
        <taxon>Bacteria</taxon>
        <taxon>Bacillati</taxon>
        <taxon>Bacillota</taxon>
        <taxon>Clostridia</taxon>
        <taxon>Lachnospirales</taxon>
        <taxon>Lachnospiraceae</taxon>
        <taxon>Mediterraneibacter</taxon>
    </lineage>
</organism>
<gene>
    <name evidence="5" type="ORF">DW270_13150</name>
</gene>
<keyword evidence="3" id="KW-0411">Iron-sulfur</keyword>
<evidence type="ECO:0000259" key="4">
    <source>
        <dbReference type="Pfam" id="PF04055"/>
    </source>
</evidence>
<sequence>MKEDNKINWGISKDLQADIRYEPNACKGFVMDLSLGCPHHCTYCLFSPLELRVYKLQNPGYKGNVLPLKLDNFLKRKEFPPSVYLCYSSDPLGNEKIKESAKIVLNKLFSHNVNVLFITKGIFDESIIEVIRKRPDLMNIQIDVSSCDESRNKIIEPGAPTYRERLKNIEKLSNIPGLASLVVRMDPLLPNVDDTEKNITTILKDISELGVKEIVAGYIVLTKGLKESWNKNELMHIATQALTEITPTISKQELYSLPFEIKLQRLNMIRKWCYNYGINLSVCGCKDERFKQTDIEWICHPFNRKRREELNKNVAKEMQMATDHLK</sequence>
<evidence type="ECO:0000256" key="2">
    <source>
        <dbReference type="ARBA" id="ARBA00023004"/>
    </source>
</evidence>
<dbReference type="AlphaFoldDB" id="A0A414SBW9"/>
<protein>
    <submittedName>
        <fullName evidence="5">Radical SAM protein</fullName>
    </submittedName>
</protein>
<dbReference type="InterPro" id="IPR040086">
    <property type="entry name" value="MJ0683-like"/>
</dbReference>
<dbReference type="GO" id="GO:0046872">
    <property type="term" value="F:metal ion binding"/>
    <property type="evidence" value="ECO:0007669"/>
    <property type="project" value="UniProtKB-KW"/>
</dbReference>
<dbReference type="SFLD" id="SFLDG01084">
    <property type="entry name" value="Uncharacterised_Radical_SAM_Su"/>
    <property type="match status" value="1"/>
</dbReference>
<evidence type="ECO:0000313" key="5">
    <source>
        <dbReference type="EMBL" id="RHG16559.1"/>
    </source>
</evidence>
<feature type="domain" description="Radical SAM core" evidence="4">
    <location>
        <begin position="34"/>
        <end position="175"/>
    </location>
</feature>
<dbReference type="Gene3D" id="3.80.30.30">
    <property type="match status" value="1"/>
</dbReference>
<comment type="caution">
    <text evidence="5">The sequence shown here is derived from an EMBL/GenBank/DDBJ whole genome shotgun (WGS) entry which is preliminary data.</text>
</comment>
<proteinExistence type="predicted"/>
<dbReference type="InterPro" id="IPR007197">
    <property type="entry name" value="rSAM"/>
</dbReference>
<keyword evidence="1" id="KW-0479">Metal-binding</keyword>
<evidence type="ECO:0000256" key="3">
    <source>
        <dbReference type="ARBA" id="ARBA00023014"/>
    </source>
</evidence>
<accession>A0A414SBW9</accession>
<dbReference type="Pfam" id="PF04055">
    <property type="entry name" value="Radical_SAM"/>
    <property type="match status" value="1"/>
</dbReference>
<dbReference type="RefSeq" id="WP_118263195.1">
    <property type="nucleotide sequence ID" value="NZ_QRIA01000021.1"/>
</dbReference>
<evidence type="ECO:0000256" key="1">
    <source>
        <dbReference type="ARBA" id="ARBA00022723"/>
    </source>
</evidence>
<dbReference type="PANTHER" id="PTHR43432">
    <property type="entry name" value="SLR0285 PROTEIN"/>
    <property type="match status" value="1"/>
</dbReference>